<accession>A0A821QJE4</accession>
<dbReference type="Proteomes" id="UP000663865">
    <property type="component" value="Unassembled WGS sequence"/>
</dbReference>
<dbReference type="EMBL" id="CAJOBS010002618">
    <property type="protein sequence ID" value="CAF4826186.1"/>
    <property type="molecule type" value="Genomic_DNA"/>
</dbReference>
<protein>
    <submittedName>
        <fullName evidence="2">Uncharacterized protein</fullName>
    </submittedName>
</protein>
<dbReference type="AlphaFoldDB" id="A0A821QJE4"/>
<evidence type="ECO:0000313" key="3">
    <source>
        <dbReference type="Proteomes" id="UP000663838"/>
    </source>
</evidence>
<evidence type="ECO:0000313" key="2">
    <source>
        <dbReference type="EMBL" id="CAF4826186.1"/>
    </source>
</evidence>
<reference evidence="2" key="1">
    <citation type="submission" date="2021-02" db="EMBL/GenBank/DDBJ databases">
        <authorList>
            <person name="Nowell W R."/>
        </authorList>
    </citation>
    <scope>NUCLEOTIDE SEQUENCE</scope>
</reference>
<dbReference type="Proteomes" id="UP000663838">
    <property type="component" value="Unassembled WGS sequence"/>
</dbReference>
<organism evidence="2 3">
    <name type="scientific">Rotaria socialis</name>
    <dbReference type="NCBI Taxonomy" id="392032"/>
    <lineage>
        <taxon>Eukaryota</taxon>
        <taxon>Metazoa</taxon>
        <taxon>Spiralia</taxon>
        <taxon>Gnathifera</taxon>
        <taxon>Rotifera</taxon>
        <taxon>Eurotatoria</taxon>
        <taxon>Bdelloidea</taxon>
        <taxon>Philodinida</taxon>
        <taxon>Philodinidae</taxon>
        <taxon>Rotaria</taxon>
    </lineage>
</organism>
<name>A0A821QJE4_9BILA</name>
<proteinExistence type="predicted"/>
<sequence>MTFFPFNTLSSFNVKLNKPLYLEGDYEVGLEEIHIDSKALNISNEDSEIVIKRFLIPDSELPDDVLESRETSLLLHRGSIEASIIIERGEYQLDNLITKINEKMSQDSSISNLQFVLSNQGTLLGLYSFFKKNNKVIRWQTLKISSHLRRYLTFRYTEVPLKYIFDKPFKNRYIDIGEKGEYITFRDVEKNSHETGHIKQLPIYRKMKITPGDYSIETLIDSINTFLLDDDTTSVLRFNYKNNILSLMLHSKQNDNTTWLNIECTSYMQNIFGLTEKNVPLEYFYKITLPDKPFKIPADEVIIFKGLTDEPIKKPEENIEARRFTFNEKNYNIQTFIETLNIKLSQDFNTKHLICTYNGNEISLTTLKDKLPETINWETVKVSENIQKILNLKKKEIPIINLNKHIIQPTQNIDIKTNDFFAIIGIKPPIMKPVEASFTLAPGKYSKSYLIASWNKALRSNDETKHLNFQVINGKLMLETITEAFDNAPDWNSVKVTSEIKEILNLKSNIMTYNEFYNIPFSDSTFTVKTEQVLSIIGQGIENKTTKRKKLNIIGGVFRGGLQDDPFSEIRIKIEPKLYHTLDKLISVINNRLKEKKTTDDLQFVLTKGKTVLGLNRSQNFNRLWLKTFFKFTPNLSYVLGLPDHNEFINANTINNLNVHNDISLKVPRMIFIYSNIAVHSLVGDTTARLLKTMKINLEGESNNIDVSEMFPRVRYVDVDQAFIDTIRIDIRTTDGVPFPFDDGDLLCVLHIRRKKI</sequence>
<comment type="caution">
    <text evidence="2">The sequence shown here is derived from an EMBL/GenBank/DDBJ whole genome shotgun (WGS) entry which is preliminary data.</text>
</comment>
<gene>
    <name evidence="1" type="ORF">KIK155_LOCUS26554</name>
    <name evidence="2" type="ORF">TOA249_LOCUS24919</name>
</gene>
<dbReference type="EMBL" id="CAJNYV010004847">
    <property type="protein sequence ID" value="CAF3699586.1"/>
    <property type="molecule type" value="Genomic_DNA"/>
</dbReference>
<evidence type="ECO:0000313" key="1">
    <source>
        <dbReference type="EMBL" id="CAF3699586.1"/>
    </source>
</evidence>